<reference evidence="1" key="1">
    <citation type="journal article" date="2021" name="Environ. Microbiol.">
        <title>Gene family expansions and transcriptome signatures uncover fungal adaptations to wood decay.</title>
        <authorList>
            <person name="Hage H."/>
            <person name="Miyauchi S."/>
            <person name="Viragh M."/>
            <person name="Drula E."/>
            <person name="Min B."/>
            <person name="Chaduli D."/>
            <person name="Navarro D."/>
            <person name="Favel A."/>
            <person name="Norest M."/>
            <person name="Lesage-Meessen L."/>
            <person name="Balint B."/>
            <person name="Merenyi Z."/>
            <person name="de Eugenio L."/>
            <person name="Morin E."/>
            <person name="Martinez A.T."/>
            <person name="Baldrian P."/>
            <person name="Stursova M."/>
            <person name="Martinez M.J."/>
            <person name="Novotny C."/>
            <person name="Magnuson J.K."/>
            <person name="Spatafora J.W."/>
            <person name="Maurice S."/>
            <person name="Pangilinan J."/>
            <person name="Andreopoulos W."/>
            <person name="LaButti K."/>
            <person name="Hundley H."/>
            <person name="Na H."/>
            <person name="Kuo A."/>
            <person name="Barry K."/>
            <person name="Lipzen A."/>
            <person name="Henrissat B."/>
            <person name="Riley R."/>
            <person name="Ahrendt S."/>
            <person name="Nagy L.G."/>
            <person name="Grigoriev I.V."/>
            <person name="Martin F."/>
            <person name="Rosso M.N."/>
        </authorList>
    </citation>
    <scope>NUCLEOTIDE SEQUENCE</scope>
    <source>
        <strain evidence="1">CBS 384.51</strain>
    </source>
</reference>
<gene>
    <name evidence="1" type="ORF">BDY19DRAFT_918418</name>
</gene>
<evidence type="ECO:0000313" key="1">
    <source>
        <dbReference type="EMBL" id="KAI0093706.1"/>
    </source>
</evidence>
<organism evidence="1 2">
    <name type="scientific">Irpex rosettiformis</name>
    <dbReference type="NCBI Taxonomy" id="378272"/>
    <lineage>
        <taxon>Eukaryota</taxon>
        <taxon>Fungi</taxon>
        <taxon>Dikarya</taxon>
        <taxon>Basidiomycota</taxon>
        <taxon>Agaricomycotina</taxon>
        <taxon>Agaricomycetes</taxon>
        <taxon>Polyporales</taxon>
        <taxon>Irpicaceae</taxon>
        <taxon>Irpex</taxon>
    </lineage>
</organism>
<accession>A0ACB8UHE2</accession>
<sequence>MPSEAIMIRKYWPGLENLEYLIVFGDSYSSVQLEYDGRPLPTETNRLGALVPFPGTTWNEPGKPNWVGHFLSKPGVNTSLLVYDYAIGGHTVNNMRFQVLEEFVGTVNERPSCTPKDSLFVTWIGINDVLTFSDQKSSLKTLFELQEVLYRSGGARNFLFIDVPPIDRCPVFAPSAEHYQSWNTTLREAILTFISTHPDATAFLFSSHDLFTRILDHPEKYGFAKSTVNKAGGCFWYDYLHPTSQVHDVLATEMAQFLASESPRPVDDEESTKIMG</sequence>
<name>A0ACB8UHE2_9APHY</name>
<dbReference type="Proteomes" id="UP001055072">
    <property type="component" value="Unassembled WGS sequence"/>
</dbReference>
<protein>
    <submittedName>
        <fullName evidence="1">Uncharacterized protein</fullName>
    </submittedName>
</protein>
<comment type="caution">
    <text evidence="1">The sequence shown here is derived from an EMBL/GenBank/DDBJ whole genome shotgun (WGS) entry which is preliminary data.</text>
</comment>
<dbReference type="EMBL" id="MU274901">
    <property type="protein sequence ID" value="KAI0093706.1"/>
    <property type="molecule type" value="Genomic_DNA"/>
</dbReference>
<proteinExistence type="predicted"/>
<keyword evidence="2" id="KW-1185">Reference proteome</keyword>
<evidence type="ECO:0000313" key="2">
    <source>
        <dbReference type="Proteomes" id="UP001055072"/>
    </source>
</evidence>